<protein>
    <recommendedName>
        <fullName evidence="6">Transmembrane protein 198</fullName>
    </recommendedName>
</protein>
<dbReference type="EMBL" id="MU620896">
    <property type="protein sequence ID" value="KAI8583248.1"/>
    <property type="molecule type" value="Genomic_DNA"/>
</dbReference>
<evidence type="ECO:0000256" key="4">
    <source>
        <dbReference type="ARBA" id="ARBA00022989"/>
    </source>
</evidence>
<feature type="compositionally biased region" description="Low complexity" evidence="7">
    <location>
        <begin position="530"/>
        <end position="541"/>
    </location>
</feature>
<evidence type="ECO:0000256" key="2">
    <source>
        <dbReference type="ARBA" id="ARBA00006244"/>
    </source>
</evidence>
<keyword evidence="4 8" id="KW-1133">Transmembrane helix</keyword>
<keyword evidence="9" id="KW-0732">Signal</keyword>
<gene>
    <name evidence="11" type="ORF">K450DRAFT_297055</name>
</gene>
<evidence type="ECO:0000256" key="8">
    <source>
        <dbReference type="SAM" id="Phobius"/>
    </source>
</evidence>
<comment type="subcellular location">
    <subcellularLocation>
        <location evidence="1">Membrane</location>
        <topology evidence="1">Multi-pass membrane protein</topology>
    </subcellularLocation>
</comment>
<evidence type="ECO:0000313" key="11">
    <source>
        <dbReference type="EMBL" id="KAI8583248.1"/>
    </source>
</evidence>
<feature type="transmembrane region" description="Helical" evidence="8">
    <location>
        <begin position="256"/>
        <end position="281"/>
    </location>
</feature>
<evidence type="ECO:0000256" key="9">
    <source>
        <dbReference type="SAM" id="SignalP"/>
    </source>
</evidence>
<proteinExistence type="inferred from homology"/>
<feature type="transmembrane region" description="Helical" evidence="8">
    <location>
        <begin position="197"/>
        <end position="219"/>
    </location>
</feature>
<evidence type="ECO:0000259" key="10">
    <source>
        <dbReference type="Pfam" id="PF13886"/>
    </source>
</evidence>
<dbReference type="GO" id="GO:0005886">
    <property type="term" value="C:plasma membrane"/>
    <property type="evidence" value="ECO:0007669"/>
    <property type="project" value="TreeGrafter"/>
</dbReference>
<feature type="region of interest" description="Disordered" evidence="7">
    <location>
        <begin position="507"/>
        <end position="647"/>
    </location>
</feature>
<feature type="signal peptide" evidence="9">
    <location>
        <begin position="1"/>
        <end position="21"/>
    </location>
</feature>
<feature type="transmembrane region" description="Helical" evidence="8">
    <location>
        <begin position="231"/>
        <end position="250"/>
    </location>
</feature>
<feature type="compositionally biased region" description="Low complexity" evidence="7">
    <location>
        <begin position="583"/>
        <end position="608"/>
    </location>
</feature>
<evidence type="ECO:0000256" key="3">
    <source>
        <dbReference type="ARBA" id="ARBA00022692"/>
    </source>
</evidence>
<dbReference type="AlphaFoldDB" id="A0AAD5HIG2"/>
<reference evidence="11" key="2">
    <citation type="journal article" date="2022" name="Proc. Natl. Acad. Sci. U.S.A.">
        <title>Diploid-dominant life cycles characterize the early evolution of Fungi.</title>
        <authorList>
            <person name="Amses K.R."/>
            <person name="Simmons D.R."/>
            <person name="Longcore J.E."/>
            <person name="Mondo S.J."/>
            <person name="Seto K."/>
            <person name="Jeronimo G.H."/>
            <person name="Bonds A.E."/>
            <person name="Quandt C.A."/>
            <person name="Davis W.J."/>
            <person name="Chang Y."/>
            <person name="Federici B.A."/>
            <person name="Kuo A."/>
            <person name="LaButti K."/>
            <person name="Pangilinan J."/>
            <person name="Andreopoulos W."/>
            <person name="Tritt A."/>
            <person name="Riley R."/>
            <person name="Hundley H."/>
            <person name="Johnson J."/>
            <person name="Lipzen A."/>
            <person name="Barry K."/>
            <person name="Lang B.F."/>
            <person name="Cuomo C.A."/>
            <person name="Buchler N.E."/>
            <person name="Grigoriev I.V."/>
            <person name="Spatafora J.W."/>
            <person name="Stajich J.E."/>
            <person name="James T.Y."/>
        </authorList>
    </citation>
    <scope>NUCLEOTIDE SEQUENCE</scope>
    <source>
        <strain evidence="11">AG</strain>
    </source>
</reference>
<comment type="caution">
    <text evidence="11">The sequence shown here is derived from an EMBL/GenBank/DDBJ whole genome shotgun (WGS) entry which is preliminary data.</text>
</comment>
<dbReference type="PANTHER" id="PTHR31247">
    <property type="entry name" value="TRANSMEMBRANE PROTEIN 198 FAMILY MEMBER"/>
    <property type="match status" value="1"/>
</dbReference>
<keyword evidence="3 8" id="KW-0812">Transmembrane</keyword>
<dbReference type="InterPro" id="IPR025256">
    <property type="entry name" value="TM7S3/TM198-like_dom"/>
</dbReference>
<feature type="domain" description="TM7S3/TM198-like" evidence="10">
    <location>
        <begin position="127"/>
        <end position="323"/>
    </location>
</feature>
<feature type="compositionally biased region" description="Polar residues" evidence="7">
    <location>
        <begin position="609"/>
        <end position="637"/>
    </location>
</feature>
<feature type="compositionally biased region" description="Basic residues" evidence="7">
    <location>
        <begin position="567"/>
        <end position="582"/>
    </location>
</feature>
<comment type="similarity">
    <text evidence="2">Belongs to the TMEM198 family.</text>
</comment>
<feature type="compositionally biased region" description="Low complexity" evidence="7">
    <location>
        <begin position="61"/>
        <end position="80"/>
    </location>
</feature>
<feature type="region of interest" description="Disordered" evidence="7">
    <location>
        <begin position="61"/>
        <end position="84"/>
    </location>
</feature>
<dbReference type="GeneID" id="75918997"/>
<evidence type="ECO:0000313" key="12">
    <source>
        <dbReference type="Proteomes" id="UP001206595"/>
    </source>
</evidence>
<feature type="transmembrane region" description="Helical" evidence="8">
    <location>
        <begin position="302"/>
        <end position="324"/>
    </location>
</feature>
<name>A0AAD5HIG2_UMBRA</name>
<reference evidence="11" key="1">
    <citation type="submission" date="2021-06" db="EMBL/GenBank/DDBJ databases">
        <authorList>
            <consortium name="DOE Joint Genome Institute"/>
            <person name="Mondo S.J."/>
            <person name="Amses K.R."/>
            <person name="Simmons D.R."/>
            <person name="Longcore J.E."/>
            <person name="Seto K."/>
            <person name="Alves G.H."/>
            <person name="Bonds A.E."/>
            <person name="Quandt C.A."/>
            <person name="Davis W.J."/>
            <person name="Chang Y."/>
            <person name="Letcher P.M."/>
            <person name="Powell M.J."/>
            <person name="Kuo A."/>
            <person name="Labutti K."/>
            <person name="Pangilinan J."/>
            <person name="Andreopoulos W."/>
            <person name="Tritt A."/>
            <person name="Riley R."/>
            <person name="Hundley H."/>
            <person name="Johnson J."/>
            <person name="Lipzen A."/>
            <person name="Barry K."/>
            <person name="Berbee M.L."/>
            <person name="Buchler N.E."/>
            <person name="Grigoriev I.V."/>
            <person name="Spatafora J.W."/>
            <person name="Stajich J.E."/>
            <person name="James T.Y."/>
        </authorList>
    </citation>
    <scope>NUCLEOTIDE SEQUENCE</scope>
    <source>
        <strain evidence="11">AG</strain>
    </source>
</reference>
<feature type="compositionally biased region" description="Low complexity" evidence="7">
    <location>
        <begin position="554"/>
        <end position="566"/>
    </location>
</feature>
<feature type="transmembrane region" description="Helical" evidence="8">
    <location>
        <begin position="114"/>
        <end position="136"/>
    </location>
</feature>
<sequence length="655" mass="69394">MKYSWYLVLISVLVLIVGTGASPDASGNQLWAQTCNSNNKRGVVVSTNDTLVPLSGNWATTSSCSPTPTQTSPTTTSTGTEATWEAPTPTYQPATCASQNPNTWSWSDYLYHTYGYGITPALGVMGGLLMLIGLHLMSFGFRIFRGTLAIVGFTVFGIITWIGLTNGEPAGGYPHREIVYITVIVGLGLLGAVLFMFFWFIGIYLIGGLCGFLLSIFIMSWKENLVIENNIARICFIIGMVFLFSASIYMAERYVILFSLSFSGAYMFIFGLDLFVHAGFVNAARLIMDHNGCHFITYRINTGIYVMLAMVIVLTLLSFGWQYYWNIIAMHRSFGVNVVPAKAETVIVEKVTSAGSAVAPTEVIVEKVPSSHHSAVIVEKAPTSHHTEEVIVLPSHHSSHSHHSAPLSVIRENASAIASGAALVKGSSHHTSHHTPVVVASGPRSVVESIAPSTHHTVISPSRHSVPTIEGPRSIISPSRHSGGILSGGLLSGASNIIPILAGTASRHSVAPTNTRSARGTMLPVPSAPGSRHTGSRSVSGSGSGSGEVLVVPSAHSRSGNGSGSHHTSHHSSHHTSHHTSHHSIAPSATSRSIAAASAAQSGVKSQATAKSASGQGSRTSAQPELDTHSVSSTTAHTEPPRQPPMRKLFGIIPL</sequence>
<dbReference type="Pfam" id="PF13886">
    <property type="entry name" value="TM7S3_TM198"/>
    <property type="match status" value="1"/>
</dbReference>
<evidence type="ECO:0000256" key="7">
    <source>
        <dbReference type="SAM" id="MobiDB-lite"/>
    </source>
</evidence>
<evidence type="ECO:0000256" key="6">
    <source>
        <dbReference type="ARBA" id="ARBA00049737"/>
    </source>
</evidence>
<feature type="chain" id="PRO_5042041818" description="Transmembrane protein 198" evidence="9">
    <location>
        <begin position="22"/>
        <end position="655"/>
    </location>
</feature>
<keyword evidence="12" id="KW-1185">Reference proteome</keyword>
<dbReference type="Proteomes" id="UP001206595">
    <property type="component" value="Unassembled WGS sequence"/>
</dbReference>
<organism evidence="11 12">
    <name type="scientific">Umbelopsis ramanniana AG</name>
    <dbReference type="NCBI Taxonomy" id="1314678"/>
    <lineage>
        <taxon>Eukaryota</taxon>
        <taxon>Fungi</taxon>
        <taxon>Fungi incertae sedis</taxon>
        <taxon>Mucoromycota</taxon>
        <taxon>Mucoromycotina</taxon>
        <taxon>Umbelopsidomycetes</taxon>
        <taxon>Umbelopsidales</taxon>
        <taxon>Umbelopsidaceae</taxon>
        <taxon>Umbelopsis</taxon>
    </lineage>
</organism>
<dbReference type="InterPro" id="IPR040236">
    <property type="entry name" value="TMEM198"/>
</dbReference>
<evidence type="ECO:0000256" key="1">
    <source>
        <dbReference type="ARBA" id="ARBA00004141"/>
    </source>
</evidence>
<keyword evidence="5 8" id="KW-0472">Membrane</keyword>
<dbReference type="PANTHER" id="PTHR31247:SF5">
    <property type="entry name" value="DUF4203 DOMAIN-CONTAINING PROTEIN"/>
    <property type="match status" value="1"/>
</dbReference>
<evidence type="ECO:0000256" key="5">
    <source>
        <dbReference type="ARBA" id="ARBA00023136"/>
    </source>
</evidence>
<accession>A0AAD5HIG2</accession>
<dbReference type="RefSeq" id="XP_051448252.1">
    <property type="nucleotide sequence ID" value="XM_051593655.1"/>
</dbReference>
<feature type="transmembrane region" description="Helical" evidence="8">
    <location>
        <begin position="143"/>
        <end position="164"/>
    </location>
</feature>